<keyword evidence="1" id="KW-0472">Membrane</keyword>
<accession>A0ABU0LBT0</accession>
<evidence type="ECO:0000256" key="1">
    <source>
        <dbReference type="SAM" id="Phobius"/>
    </source>
</evidence>
<sequence>MHRTGLPVARPRIDARTHPNFTQEIPVACIFRLRRCLRLWYRNVLSRYFIIFRAANMTLVLVSGSVGT</sequence>
<proteinExistence type="predicted"/>
<keyword evidence="3" id="KW-1185">Reference proteome</keyword>
<feature type="transmembrane region" description="Helical" evidence="1">
    <location>
        <begin position="44"/>
        <end position="66"/>
    </location>
</feature>
<keyword evidence="1" id="KW-0812">Transmembrane</keyword>
<reference evidence="2 3" key="1">
    <citation type="submission" date="2023-07" db="EMBL/GenBank/DDBJ databases">
        <title>Genomic Encyclopedia of Type Strains, Phase IV (KMG-IV): sequencing the most valuable type-strain genomes for metagenomic binning, comparative biology and taxonomic classification.</title>
        <authorList>
            <person name="Goeker M."/>
        </authorList>
    </citation>
    <scope>NUCLEOTIDE SEQUENCE [LARGE SCALE GENOMIC DNA]</scope>
    <source>
        <strain evidence="2 3">DSM 3770</strain>
    </source>
</reference>
<gene>
    <name evidence="2" type="ORF">QOZ94_001331</name>
</gene>
<dbReference type="Proteomes" id="UP001241747">
    <property type="component" value="Unassembled WGS sequence"/>
</dbReference>
<name>A0ABU0LBT0_XANAG</name>
<dbReference type="EMBL" id="JAUSVY010000002">
    <property type="protein sequence ID" value="MDQ0504557.1"/>
    <property type="molecule type" value="Genomic_DNA"/>
</dbReference>
<evidence type="ECO:0000313" key="2">
    <source>
        <dbReference type="EMBL" id="MDQ0504557.1"/>
    </source>
</evidence>
<keyword evidence="1" id="KW-1133">Transmembrane helix</keyword>
<protein>
    <submittedName>
        <fullName evidence="2">Uncharacterized protein</fullName>
    </submittedName>
</protein>
<organism evidence="2 3">
    <name type="scientific">Xanthobacter agilis</name>
    <dbReference type="NCBI Taxonomy" id="47492"/>
    <lineage>
        <taxon>Bacteria</taxon>
        <taxon>Pseudomonadati</taxon>
        <taxon>Pseudomonadota</taxon>
        <taxon>Alphaproteobacteria</taxon>
        <taxon>Hyphomicrobiales</taxon>
        <taxon>Xanthobacteraceae</taxon>
        <taxon>Xanthobacter</taxon>
    </lineage>
</organism>
<evidence type="ECO:0000313" key="3">
    <source>
        <dbReference type="Proteomes" id="UP001241747"/>
    </source>
</evidence>
<comment type="caution">
    <text evidence="2">The sequence shown here is derived from an EMBL/GenBank/DDBJ whole genome shotgun (WGS) entry which is preliminary data.</text>
</comment>